<evidence type="ECO:0000256" key="1">
    <source>
        <dbReference type="ARBA" id="ARBA00009437"/>
    </source>
</evidence>
<dbReference type="InterPro" id="IPR036390">
    <property type="entry name" value="WH_DNA-bd_sf"/>
</dbReference>
<dbReference type="Gene3D" id="3.40.190.10">
    <property type="entry name" value="Periplasmic binding protein-like II"/>
    <property type="match status" value="2"/>
</dbReference>
<keyword evidence="7" id="KW-1185">Reference proteome</keyword>
<evidence type="ECO:0000256" key="2">
    <source>
        <dbReference type="ARBA" id="ARBA00023015"/>
    </source>
</evidence>
<feature type="domain" description="HTH lysR-type" evidence="5">
    <location>
        <begin position="7"/>
        <end position="64"/>
    </location>
</feature>
<evidence type="ECO:0000313" key="7">
    <source>
        <dbReference type="Proteomes" id="UP000246744"/>
    </source>
</evidence>
<evidence type="ECO:0000256" key="4">
    <source>
        <dbReference type="ARBA" id="ARBA00023163"/>
    </source>
</evidence>
<sequence>MKDIKALDFNLLKALDALLDERHVTRAASKLGVTQPAMSAMLTRLRATFDDPLFVRSQRGIVPTQRALDLAMPLKQIMSELGALLQPPIFDPATAHQAFSIAATDYALRAVAVPFLQALKRQAPFIQVSLVPVDDALLPVQLEQGEIDLALVTPEAALPNLHARNLFQEHYVCVVREGHPVLAKGNTLALEDFCALESALVSYAGGQFSGVTDDALKALGKQRNVTLSVKSFLILPEILRASDMVAILPHRLVNGVPGLVVMEPPLAVPGFTKTAVWHERTHRDSAQRWLRELLFTTCSESKPLAIAG</sequence>
<dbReference type="OrthoDB" id="6971749at2"/>
<dbReference type="AlphaFoldDB" id="A0A317Q504"/>
<dbReference type="InterPro" id="IPR005119">
    <property type="entry name" value="LysR_subst-bd"/>
</dbReference>
<protein>
    <submittedName>
        <fullName evidence="6">LysR family transcriptional regulator</fullName>
    </submittedName>
</protein>
<accession>A0A317Q504</accession>
<dbReference type="PANTHER" id="PTHR30118">
    <property type="entry name" value="HTH-TYPE TRANSCRIPTIONAL REGULATOR LEUO-RELATED"/>
    <property type="match status" value="1"/>
</dbReference>
<keyword evidence="4" id="KW-0804">Transcription</keyword>
<organism evidence="6 7">
    <name type="scientific">Mangrovibacter plantisponsor</name>
    <dbReference type="NCBI Taxonomy" id="451513"/>
    <lineage>
        <taxon>Bacteria</taxon>
        <taxon>Pseudomonadati</taxon>
        <taxon>Pseudomonadota</taxon>
        <taxon>Gammaproteobacteria</taxon>
        <taxon>Enterobacterales</taxon>
        <taxon>Enterobacteriaceae</taxon>
        <taxon>Mangrovibacter</taxon>
    </lineage>
</organism>
<dbReference type="Gene3D" id="1.10.10.10">
    <property type="entry name" value="Winged helix-like DNA-binding domain superfamily/Winged helix DNA-binding domain"/>
    <property type="match status" value="1"/>
</dbReference>
<dbReference type="InterPro" id="IPR036388">
    <property type="entry name" value="WH-like_DNA-bd_sf"/>
</dbReference>
<dbReference type="GO" id="GO:0003677">
    <property type="term" value="F:DNA binding"/>
    <property type="evidence" value="ECO:0007669"/>
    <property type="project" value="UniProtKB-KW"/>
</dbReference>
<dbReference type="SUPFAM" id="SSF53850">
    <property type="entry name" value="Periplasmic binding protein-like II"/>
    <property type="match status" value="1"/>
</dbReference>
<comment type="similarity">
    <text evidence="1">Belongs to the LysR transcriptional regulatory family.</text>
</comment>
<dbReference type="InterPro" id="IPR000847">
    <property type="entry name" value="LysR_HTH_N"/>
</dbReference>
<dbReference type="PROSITE" id="PS50931">
    <property type="entry name" value="HTH_LYSR"/>
    <property type="match status" value="1"/>
</dbReference>
<dbReference type="RefSeq" id="WP_110024937.1">
    <property type="nucleotide sequence ID" value="NZ_QGTS01000002.1"/>
</dbReference>
<evidence type="ECO:0000259" key="5">
    <source>
        <dbReference type="PROSITE" id="PS50931"/>
    </source>
</evidence>
<dbReference type="PRINTS" id="PR00039">
    <property type="entry name" value="HTHLYSR"/>
</dbReference>
<comment type="caution">
    <text evidence="6">The sequence shown here is derived from an EMBL/GenBank/DDBJ whole genome shotgun (WGS) entry which is preliminary data.</text>
</comment>
<dbReference type="Proteomes" id="UP000246744">
    <property type="component" value="Unassembled WGS sequence"/>
</dbReference>
<dbReference type="InterPro" id="IPR050389">
    <property type="entry name" value="LysR-type_TF"/>
</dbReference>
<gene>
    <name evidence="6" type="ORF">DES37_102274</name>
</gene>
<dbReference type="SUPFAM" id="SSF46785">
    <property type="entry name" value="Winged helix' DNA-binding domain"/>
    <property type="match status" value="1"/>
</dbReference>
<dbReference type="PANTHER" id="PTHR30118:SF15">
    <property type="entry name" value="TRANSCRIPTIONAL REGULATORY PROTEIN"/>
    <property type="match status" value="1"/>
</dbReference>
<reference evidence="6 7" key="1">
    <citation type="submission" date="2018-05" db="EMBL/GenBank/DDBJ databases">
        <title>Genomic Encyclopedia of Type Strains, Phase IV (KMG-IV): sequencing the most valuable type-strain genomes for metagenomic binning, comparative biology and taxonomic classification.</title>
        <authorList>
            <person name="Goeker M."/>
        </authorList>
    </citation>
    <scope>NUCLEOTIDE SEQUENCE [LARGE SCALE GENOMIC DNA]</scope>
    <source>
        <strain evidence="6 7">DSM 19579</strain>
    </source>
</reference>
<dbReference type="GO" id="GO:0003700">
    <property type="term" value="F:DNA-binding transcription factor activity"/>
    <property type="evidence" value="ECO:0007669"/>
    <property type="project" value="InterPro"/>
</dbReference>
<keyword evidence="2" id="KW-0805">Transcription regulation</keyword>
<keyword evidence="3" id="KW-0238">DNA-binding</keyword>
<dbReference type="EMBL" id="QGTS01000002">
    <property type="protein sequence ID" value="PWW11664.1"/>
    <property type="molecule type" value="Genomic_DNA"/>
</dbReference>
<dbReference type="Pfam" id="PF00126">
    <property type="entry name" value="HTH_1"/>
    <property type="match status" value="1"/>
</dbReference>
<evidence type="ECO:0000256" key="3">
    <source>
        <dbReference type="ARBA" id="ARBA00023125"/>
    </source>
</evidence>
<evidence type="ECO:0000313" key="6">
    <source>
        <dbReference type="EMBL" id="PWW11664.1"/>
    </source>
</evidence>
<dbReference type="Pfam" id="PF03466">
    <property type="entry name" value="LysR_substrate"/>
    <property type="match status" value="1"/>
</dbReference>
<proteinExistence type="inferred from homology"/>
<name>A0A317Q504_9ENTR</name>